<dbReference type="EC" id="2.4.1.-" evidence="11"/>
<evidence type="ECO:0000313" key="14">
    <source>
        <dbReference type="Proteomes" id="UP000000561"/>
    </source>
</evidence>
<organism evidence="13 14">
    <name type="scientific">Mycosarcoma maydis</name>
    <name type="common">Corn smut fungus</name>
    <name type="synonym">Ustilago maydis</name>
    <dbReference type="NCBI Taxonomy" id="5270"/>
    <lineage>
        <taxon>Eukaryota</taxon>
        <taxon>Fungi</taxon>
        <taxon>Dikarya</taxon>
        <taxon>Basidiomycota</taxon>
        <taxon>Ustilaginomycotina</taxon>
        <taxon>Ustilaginomycetes</taxon>
        <taxon>Ustilaginales</taxon>
        <taxon>Ustilaginaceae</taxon>
        <taxon>Mycosarcoma</taxon>
    </lineage>
</organism>
<evidence type="ECO:0000256" key="5">
    <source>
        <dbReference type="ARBA" id="ARBA00022679"/>
    </source>
</evidence>
<evidence type="ECO:0000256" key="9">
    <source>
        <dbReference type="ARBA" id="ARBA00023136"/>
    </source>
</evidence>
<accession>A0A0D1DSV0</accession>
<dbReference type="KEGG" id="uma:UMAG_11987"/>
<evidence type="ECO:0000256" key="4">
    <source>
        <dbReference type="ARBA" id="ARBA00022676"/>
    </source>
</evidence>
<gene>
    <name evidence="13" type="ORF">UMAG_11987</name>
</gene>
<feature type="transmembrane region" description="Helical" evidence="11">
    <location>
        <begin position="426"/>
        <end position="444"/>
    </location>
</feature>
<dbReference type="GeneID" id="23567785"/>
<evidence type="ECO:0000256" key="8">
    <source>
        <dbReference type="ARBA" id="ARBA00022989"/>
    </source>
</evidence>
<keyword evidence="8 11" id="KW-1133">Transmembrane helix</keyword>
<name>A0A0D1DSV0_MYCMD</name>
<dbReference type="AlphaFoldDB" id="A0A0D1DSV0"/>
<dbReference type="RefSeq" id="XP_011391013.1">
    <property type="nucleotide sequence ID" value="XM_011392711.1"/>
</dbReference>
<comment type="similarity">
    <text evidence="10">Belongs to the glycosyltransferase 22 family. PIGZ subfamily.</text>
</comment>
<feature type="transmembrane region" description="Helical" evidence="11">
    <location>
        <begin position="401"/>
        <end position="420"/>
    </location>
</feature>
<dbReference type="EMBL" id="CM003152">
    <property type="protein sequence ID" value="KIS67414.1"/>
    <property type="molecule type" value="Genomic_DNA"/>
</dbReference>
<feature type="transmembrane region" description="Helical" evidence="11">
    <location>
        <begin position="115"/>
        <end position="133"/>
    </location>
</feature>
<dbReference type="VEuPathDB" id="FungiDB:UMAG_11987"/>
<dbReference type="GO" id="GO:0006506">
    <property type="term" value="P:GPI anchor biosynthetic process"/>
    <property type="evidence" value="ECO:0000318"/>
    <property type="project" value="GO_Central"/>
</dbReference>
<keyword evidence="3" id="KW-0337">GPI-anchor biosynthesis</keyword>
<dbReference type="GO" id="GO:0000026">
    <property type="term" value="F:alpha-1,2-mannosyltransferase activity"/>
    <property type="evidence" value="ECO:0000318"/>
    <property type="project" value="GO_Central"/>
</dbReference>
<evidence type="ECO:0000256" key="2">
    <source>
        <dbReference type="ARBA" id="ARBA00004687"/>
    </source>
</evidence>
<evidence type="ECO:0000256" key="12">
    <source>
        <dbReference type="SAM" id="MobiDB-lite"/>
    </source>
</evidence>
<dbReference type="InParanoid" id="A0A0D1DSV0"/>
<evidence type="ECO:0000256" key="1">
    <source>
        <dbReference type="ARBA" id="ARBA00004477"/>
    </source>
</evidence>
<dbReference type="Pfam" id="PF03901">
    <property type="entry name" value="Glyco_transf_22"/>
    <property type="match status" value="1"/>
</dbReference>
<evidence type="ECO:0000256" key="10">
    <source>
        <dbReference type="ARBA" id="ARBA00038466"/>
    </source>
</evidence>
<feature type="transmembrane region" description="Helical" evidence="11">
    <location>
        <begin position="139"/>
        <end position="158"/>
    </location>
</feature>
<feature type="compositionally biased region" description="Polar residues" evidence="12">
    <location>
        <begin position="625"/>
        <end position="637"/>
    </location>
</feature>
<dbReference type="InterPro" id="IPR005599">
    <property type="entry name" value="GPI_mannosylTrfase"/>
</dbReference>
<feature type="transmembrane region" description="Helical" evidence="11">
    <location>
        <begin position="196"/>
        <end position="225"/>
    </location>
</feature>
<proteinExistence type="inferred from homology"/>
<feature type="transmembrane region" description="Helical" evidence="11">
    <location>
        <begin position="237"/>
        <end position="258"/>
    </location>
</feature>
<protein>
    <recommendedName>
        <fullName evidence="11">Mannosyltransferase</fullName>
        <ecNumber evidence="11">2.4.1.-</ecNumber>
    </recommendedName>
</protein>
<feature type="transmembrane region" description="Helical" evidence="11">
    <location>
        <begin position="21"/>
        <end position="43"/>
    </location>
</feature>
<feature type="region of interest" description="Disordered" evidence="12">
    <location>
        <begin position="625"/>
        <end position="648"/>
    </location>
</feature>
<keyword evidence="7 11" id="KW-0256">Endoplasmic reticulum</keyword>
<dbReference type="GO" id="GO:0005789">
    <property type="term" value="C:endoplasmic reticulum membrane"/>
    <property type="evidence" value="ECO:0000318"/>
    <property type="project" value="GO_Central"/>
</dbReference>
<keyword evidence="6 11" id="KW-0812">Transmembrane</keyword>
<dbReference type="FunCoup" id="A0A0D1DSV0">
    <property type="interactions" value="80"/>
</dbReference>
<reference evidence="13 14" key="1">
    <citation type="journal article" date="2006" name="Nature">
        <title>Insights from the genome of the biotrophic fungal plant pathogen Ustilago maydis.</title>
        <authorList>
            <person name="Kamper J."/>
            <person name="Kahmann R."/>
            <person name="Bolker M."/>
            <person name="Ma L.J."/>
            <person name="Brefort T."/>
            <person name="Saville B.J."/>
            <person name="Banuett F."/>
            <person name="Kronstad J.W."/>
            <person name="Gold S.E."/>
            <person name="Muller O."/>
            <person name="Perlin M.H."/>
            <person name="Wosten H.A."/>
            <person name="de Vries R."/>
            <person name="Ruiz-Herrera J."/>
            <person name="Reynaga-Pena C.G."/>
            <person name="Snetselaar K."/>
            <person name="McCann M."/>
            <person name="Perez-Martin J."/>
            <person name="Feldbrugge M."/>
            <person name="Basse C.W."/>
            <person name="Steinberg G."/>
            <person name="Ibeas J.I."/>
            <person name="Holloman W."/>
            <person name="Guzman P."/>
            <person name="Farman M."/>
            <person name="Stajich J.E."/>
            <person name="Sentandreu R."/>
            <person name="Gonzalez-Prieto J.M."/>
            <person name="Kennell J.C."/>
            <person name="Molina L."/>
            <person name="Schirawski J."/>
            <person name="Mendoza-Mendoza A."/>
            <person name="Greilinger D."/>
            <person name="Munch K."/>
            <person name="Rossel N."/>
            <person name="Scherer M."/>
            <person name="Vranes M."/>
            <person name="Ladendorf O."/>
            <person name="Vincon V."/>
            <person name="Fuchs U."/>
            <person name="Sandrock B."/>
            <person name="Meng S."/>
            <person name="Ho E.C."/>
            <person name="Cahill M.J."/>
            <person name="Boyce K.J."/>
            <person name="Klose J."/>
            <person name="Klosterman S.J."/>
            <person name="Deelstra H.J."/>
            <person name="Ortiz-Castellanos L."/>
            <person name="Li W."/>
            <person name="Sanchez-Alonso P."/>
            <person name="Schreier P.H."/>
            <person name="Hauser-Hahn I."/>
            <person name="Vaupel M."/>
            <person name="Koopmann E."/>
            <person name="Friedrich G."/>
            <person name="Voss H."/>
            <person name="Schluter T."/>
            <person name="Margolis J."/>
            <person name="Platt D."/>
            <person name="Swimmer C."/>
            <person name="Gnirke A."/>
            <person name="Chen F."/>
            <person name="Vysotskaia V."/>
            <person name="Mannhaupt G."/>
            <person name="Guldener U."/>
            <person name="Munsterkotter M."/>
            <person name="Haase D."/>
            <person name="Oesterheld M."/>
            <person name="Mewes H.W."/>
            <person name="Mauceli E.W."/>
            <person name="DeCaprio D."/>
            <person name="Wade C.M."/>
            <person name="Butler J."/>
            <person name="Young S."/>
            <person name="Jaffe D.B."/>
            <person name="Calvo S."/>
            <person name="Nusbaum C."/>
            <person name="Galagan J."/>
            <person name="Birren B.W."/>
        </authorList>
    </citation>
    <scope>NUCLEOTIDE SEQUENCE [LARGE SCALE GENOMIC DNA]</scope>
    <source>
        <strain evidence="14">DSM 14603 / FGSC 9021 / UM521</strain>
    </source>
</reference>
<keyword evidence="9 11" id="KW-0472">Membrane</keyword>
<dbReference type="STRING" id="237631.A0A0D1DSV0"/>
<dbReference type="PANTHER" id="PTHR22760">
    <property type="entry name" value="GLYCOSYLTRANSFERASE"/>
    <property type="match status" value="1"/>
</dbReference>
<keyword evidence="4 11" id="KW-0328">Glycosyltransferase</keyword>
<evidence type="ECO:0000256" key="11">
    <source>
        <dbReference type="RuleBase" id="RU363075"/>
    </source>
</evidence>
<comment type="pathway">
    <text evidence="2">Glycolipid biosynthesis; glycosylphosphatidylinositol-anchor biosynthesis.</text>
</comment>
<sequence>MCMPSSSSPRWWSMFDPRTSYGRIYLCLLALRCFSALFGYGYIHPDEWMQSGETYFWLSLANSDAQLTWEWQPNHALRSLSVLLMQYVAVEPMLKIRRLLGGPLTGHSLFLIQRINMLLWSLVLDISIVFFLPPQTTRYVHYLFGISTAATTFLVRPFSNSHEAYLLAFCLLLVANRFKSPTWYQCDRPALPHWGILVGLFAVDGFFMRFTFAIFALPLAAFVFYRHVRLAIQGHPRTALISLSIAITIAIAFFGLRIETETSFYTRLAKMNCMELATFWRTKWVVPPVNALLYNVKTDNVAQHGLHPRWLHAVVNFPMMVGAANCIVVVIQGYLFVRDKVGPSTDIQTAASQEVVEEQEQERKEVERPMDGTTACQVASTSSKPEQACIDEQVAWVDIEATIVALSLWIVVLSLAMLSMSPHQEARFLLALAFPSTIVMAYALQSRFFTHRVRLMRTLCVLHVVQHVVQLVLFSFLHQAALLPTVFSIDTSLSRLTRHADPLLERYEHHLLYRTFSVPFHMLPNKGTAMLPHVEQYDSTYSASKLVYMASIACDHTWIYAPTWVVNHLHAEAHSQQTVDLVQVALFPWHLDLDHLAQTWATTNSVPVTEAFAIQKLHVRCKPNESSQHHISAQTQQDPRKSQSHQDL</sequence>
<keyword evidence="5" id="KW-0808">Transferase</keyword>
<comment type="subcellular location">
    <subcellularLocation>
        <location evidence="1 11">Endoplasmic reticulum membrane</location>
        <topology evidence="1 11">Multi-pass membrane protein</topology>
    </subcellularLocation>
</comment>
<feature type="compositionally biased region" description="Basic and acidic residues" evidence="12">
    <location>
        <begin position="638"/>
        <end position="648"/>
    </location>
</feature>
<evidence type="ECO:0000256" key="7">
    <source>
        <dbReference type="ARBA" id="ARBA00022824"/>
    </source>
</evidence>
<evidence type="ECO:0000256" key="3">
    <source>
        <dbReference type="ARBA" id="ARBA00022502"/>
    </source>
</evidence>
<evidence type="ECO:0000313" key="13">
    <source>
        <dbReference type="EMBL" id="KIS67414.1"/>
    </source>
</evidence>
<keyword evidence="14" id="KW-1185">Reference proteome</keyword>
<dbReference type="eggNOG" id="KOG4123">
    <property type="taxonomic scope" value="Eukaryota"/>
</dbReference>
<dbReference type="OrthoDB" id="10066429at2759"/>
<evidence type="ECO:0000256" key="6">
    <source>
        <dbReference type="ARBA" id="ARBA00022692"/>
    </source>
</evidence>
<dbReference type="PANTHER" id="PTHR22760:SF3">
    <property type="entry name" value="GPI MANNOSYLTRANSFERASE 4"/>
    <property type="match status" value="1"/>
</dbReference>
<feature type="transmembrane region" description="Helical" evidence="11">
    <location>
        <begin position="317"/>
        <end position="337"/>
    </location>
</feature>
<dbReference type="Proteomes" id="UP000000561">
    <property type="component" value="Chromosome 13"/>
</dbReference>